<keyword evidence="1" id="KW-1133">Transmembrane helix</keyword>
<protein>
    <recommendedName>
        <fullName evidence="4">C4-dicarboxylate ABC transporter</fullName>
    </recommendedName>
</protein>
<keyword evidence="1" id="KW-0472">Membrane</keyword>
<evidence type="ECO:0000256" key="1">
    <source>
        <dbReference type="SAM" id="Phobius"/>
    </source>
</evidence>
<evidence type="ECO:0000313" key="3">
    <source>
        <dbReference type="Proteomes" id="UP000236146"/>
    </source>
</evidence>
<dbReference type="EMBL" id="MNLH01000001">
    <property type="protein sequence ID" value="PNS43878.1"/>
    <property type="molecule type" value="Genomic_DNA"/>
</dbReference>
<feature type="transmembrane region" description="Helical" evidence="1">
    <location>
        <begin position="87"/>
        <end position="111"/>
    </location>
</feature>
<name>A0A2K1SWH4_GARVA</name>
<gene>
    <name evidence="2" type="ORF">BFS05_01320</name>
</gene>
<reference evidence="2 3" key="1">
    <citation type="submission" date="2016-10" db="EMBL/GenBank/DDBJ databases">
        <authorList>
            <person name="Varghese N."/>
        </authorList>
    </citation>
    <scope>NUCLEOTIDE SEQUENCE [LARGE SCALE GENOMIC DNA]</scope>
    <source>
        <strain evidence="2 3">KA00225</strain>
    </source>
</reference>
<sequence>MSAFLYIIPAVFWLLAVAFLIYSFLGSCVALFKFKQSNREDLIPKVSWLSVVLHCFALPIAMVSSMIYRIMQGFVAINSDMAQMFDFIFVVSGIIFIVIWILSITVIIVHLSIATKQEDSINGYR</sequence>
<organism evidence="2 3">
    <name type="scientific">Gardnerella vaginalis</name>
    <dbReference type="NCBI Taxonomy" id="2702"/>
    <lineage>
        <taxon>Bacteria</taxon>
        <taxon>Bacillati</taxon>
        <taxon>Actinomycetota</taxon>
        <taxon>Actinomycetes</taxon>
        <taxon>Bifidobacteriales</taxon>
        <taxon>Bifidobacteriaceae</taxon>
        <taxon>Gardnerella</taxon>
    </lineage>
</organism>
<comment type="caution">
    <text evidence="2">The sequence shown here is derived from an EMBL/GenBank/DDBJ whole genome shotgun (WGS) entry which is preliminary data.</text>
</comment>
<feature type="transmembrane region" description="Helical" evidence="1">
    <location>
        <begin position="6"/>
        <end position="34"/>
    </location>
</feature>
<evidence type="ECO:0000313" key="2">
    <source>
        <dbReference type="EMBL" id="PNS43878.1"/>
    </source>
</evidence>
<evidence type="ECO:0008006" key="4">
    <source>
        <dbReference type="Google" id="ProtNLM"/>
    </source>
</evidence>
<feature type="transmembrane region" description="Helical" evidence="1">
    <location>
        <begin position="46"/>
        <end position="67"/>
    </location>
</feature>
<dbReference type="OrthoDB" id="10014689at2"/>
<dbReference type="Proteomes" id="UP000236146">
    <property type="component" value="Unassembled WGS sequence"/>
</dbReference>
<accession>A0A2K1SWH4</accession>
<dbReference type="AlphaFoldDB" id="A0A2K1SWH4"/>
<keyword evidence="1" id="KW-0812">Transmembrane</keyword>
<proteinExistence type="predicted"/>